<dbReference type="InterPro" id="IPR036034">
    <property type="entry name" value="PDZ_sf"/>
</dbReference>
<dbReference type="SMART" id="SM00228">
    <property type="entry name" value="PDZ"/>
    <property type="match status" value="1"/>
</dbReference>
<keyword evidence="13" id="KW-0677">Repeat</keyword>
<dbReference type="SFLD" id="SFLDF00413">
    <property type="entry name" value="CDK5RAP1"/>
    <property type="match status" value="1"/>
</dbReference>
<evidence type="ECO:0000256" key="12">
    <source>
        <dbReference type="ARBA" id="ARBA00022723"/>
    </source>
</evidence>
<dbReference type="AlphaFoldDB" id="A0A8D1B158"/>
<dbReference type="Ensembl" id="ENSSSCT00035096735.1">
    <property type="protein sequence ID" value="ENSSSCP00035040759.1"/>
    <property type="gene ID" value="ENSSSCG00035071534.1"/>
</dbReference>
<evidence type="ECO:0000313" key="36">
    <source>
        <dbReference type="Ensembl" id="ENSSSCP00035040759.1"/>
    </source>
</evidence>
<keyword evidence="15" id="KW-0112">Calmodulin-binding</keyword>
<evidence type="ECO:0000256" key="27">
    <source>
        <dbReference type="ARBA" id="ARBA00078237"/>
    </source>
</evidence>
<dbReference type="FunFam" id="3.40.50.12160:FF:000003">
    <property type="entry name" value="CDK5 regulatory subunit-associated protein 1"/>
    <property type="match status" value="1"/>
</dbReference>
<keyword evidence="7" id="KW-1003">Cell membrane</keyword>
<keyword evidence="17" id="KW-0408">Iron</keyword>
<dbReference type="EC" id="2.8.4.3" evidence="22"/>
<evidence type="ECO:0000256" key="9">
    <source>
        <dbReference type="ARBA" id="ARBA00022490"/>
    </source>
</evidence>
<dbReference type="GO" id="GO:0035597">
    <property type="term" value="F:tRNA-2-methylthio-N(6)-dimethylallyladenosine(37) synthase activity"/>
    <property type="evidence" value="ECO:0007669"/>
    <property type="project" value="UniProtKB-EC"/>
</dbReference>
<evidence type="ECO:0000313" key="37">
    <source>
        <dbReference type="Proteomes" id="UP000694720"/>
    </source>
</evidence>
<dbReference type="FunFam" id="2.30.42.10:FF:000052">
    <property type="entry name" value="Syntrophin beta 1"/>
    <property type="match status" value="1"/>
</dbReference>
<dbReference type="InterPro" id="IPR038135">
    <property type="entry name" value="Methylthiotransferase_N_sf"/>
</dbReference>
<evidence type="ECO:0000256" key="23">
    <source>
        <dbReference type="ARBA" id="ARBA00052587"/>
    </source>
</evidence>
<dbReference type="GO" id="GO:0046872">
    <property type="term" value="F:metal ion binding"/>
    <property type="evidence" value="ECO:0007669"/>
    <property type="project" value="UniProtKB-KW"/>
</dbReference>
<dbReference type="InterPro" id="IPR058240">
    <property type="entry name" value="rSAM_sf"/>
</dbReference>
<dbReference type="Pfam" id="PF04055">
    <property type="entry name" value="Radical_SAM"/>
    <property type="match status" value="1"/>
</dbReference>
<protein>
    <recommendedName>
        <fullName evidence="25">Alpha-1-syntrophin</fullName>
        <ecNumber evidence="22">2.8.4.3</ecNumber>
    </recommendedName>
    <alternativeName>
        <fullName evidence="29">CDK5 activator-binding protein C42</fullName>
    </alternativeName>
    <alternativeName>
        <fullName evidence="27">CDK5 regulatory subunit-associated protein 1</fullName>
    </alternativeName>
    <alternativeName>
        <fullName evidence="24">Mitochondrial tRNA methylthiotransferase CDK5RAP1</fullName>
    </alternativeName>
    <alternativeName>
        <fullName evidence="28">mt-tRNA-2-methylthio-N6-dimethylallyladenosine synthase</fullName>
    </alternativeName>
    <alternativeName>
        <fullName evidence="26">mt-tRNA-N6-(dimethylallyl)adenosine(37) methylthiotransferase</fullName>
    </alternativeName>
</protein>
<dbReference type="InterPro" id="IPR055108">
    <property type="entry name" value="Syntrophin_4th"/>
</dbReference>
<dbReference type="InterPro" id="IPR005839">
    <property type="entry name" value="Methylthiotransferase"/>
</dbReference>
<keyword evidence="9" id="KW-0963">Cytoplasm</keyword>
<dbReference type="SMART" id="SM00729">
    <property type="entry name" value="Elp3"/>
    <property type="match status" value="1"/>
</dbReference>
<keyword evidence="19" id="KW-0472">Membrane</keyword>
<dbReference type="SFLD" id="SFLDG01082">
    <property type="entry name" value="B12-binding_domain_containing"/>
    <property type="match status" value="1"/>
</dbReference>
<evidence type="ECO:0000256" key="28">
    <source>
        <dbReference type="ARBA" id="ARBA00078249"/>
    </source>
</evidence>
<dbReference type="SFLD" id="SFLDG01061">
    <property type="entry name" value="methylthiotransferase"/>
    <property type="match status" value="1"/>
</dbReference>
<evidence type="ECO:0000256" key="13">
    <source>
        <dbReference type="ARBA" id="ARBA00022737"/>
    </source>
</evidence>
<comment type="subcellular location">
    <subcellularLocation>
        <location evidence="4">Cell junction</location>
    </subcellularLocation>
    <subcellularLocation>
        <location evidence="3">Cell membrane</location>
        <location evidence="3">Sarcolemma</location>
        <topology evidence="3">Peripheral membrane protein</topology>
        <orientation evidence="3">Cytoplasmic side</orientation>
    </subcellularLocation>
    <subcellularLocation>
        <location evidence="2">Cytoplasm</location>
        <location evidence="2">Cytoskeleton</location>
    </subcellularLocation>
</comment>
<dbReference type="PROSITE" id="PS01278">
    <property type="entry name" value="MTTASE_RADICAL"/>
    <property type="match status" value="1"/>
</dbReference>
<evidence type="ECO:0000256" key="14">
    <source>
        <dbReference type="ARBA" id="ARBA00022837"/>
    </source>
</evidence>
<dbReference type="InterPro" id="IPR013848">
    <property type="entry name" value="Methylthiotransferase_N"/>
</dbReference>
<dbReference type="GO" id="GO:0005856">
    <property type="term" value="C:cytoskeleton"/>
    <property type="evidence" value="ECO:0007669"/>
    <property type="project" value="UniProtKB-SubCell"/>
</dbReference>
<name>A0A8D1B158_PIG</name>
<comment type="similarity">
    <text evidence="5">Belongs to the methylthiotransferase family. MiaB subfamily.</text>
</comment>
<dbReference type="Pfam" id="PF00919">
    <property type="entry name" value="UPF0004"/>
    <property type="match status" value="1"/>
</dbReference>
<dbReference type="CDD" id="cd06801">
    <property type="entry name" value="PDZ_syntrophin-like"/>
    <property type="match status" value="1"/>
</dbReference>
<evidence type="ECO:0000256" key="22">
    <source>
        <dbReference type="ARBA" id="ARBA00033765"/>
    </source>
</evidence>
<evidence type="ECO:0000256" key="16">
    <source>
        <dbReference type="ARBA" id="ARBA00022949"/>
    </source>
</evidence>
<evidence type="ECO:0000259" key="35">
    <source>
        <dbReference type="PROSITE" id="PS51918"/>
    </source>
</evidence>
<dbReference type="PANTHER" id="PTHR43020">
    <property type="entry name" value="CDK5 REGULATORY SUBUNIT-ASSOCIATED PROTEIN 1"/>
    <property type="match status" value="1"/>
</dbReference>
<dbReference type="InterPro" id="IPR007197">
    <property type="entry name" value="rSAM"/>
</dbReference>
<dbReference type="SMART" id="SM00233">
    <property type="entry name" value="PH"/>
    <property type="match status" value="2"/>
</dbReference>
<dbReference type="PANTHER" id="PTHR43020:SF2">
    <property type="entry name" value="MITOCHONDRIAL TRNA METHYLTHIOTRANSFERASE CDK5RAP1"/>
    <property type="match status" value="1"/>
</dbReference>
<dbReference type="InterPro" id="IPR020612">
    <property type="entry name" value="Methylthiotransferase_CS"/>
</dbReference>
<dbReference type="PROSITE" id="PS50106">
    <property type="entry name" value="PDZ"/>
    <property type="match status" value="1"/>
</dbReference>
<comment type="catalytic activity">
    <reaction evidence="23">
        <text>N(6)-dimethylallyladenosine(37) in tRNA + (sulfur carrier)-SH + AH2 + 2 S-adenosyl-L-methionine = 2-methylsulfanyl-N(6)-dimethylallyladenosine(37) in tRNA + (sulfur carrier)-H + 5'-deoxyadenosine + L-methionine + A + S-adenosyl-L-homocysteine + 2 H(+)</text>
        <dbReference type="Rhea" id="RHEA:37067"/>
        <dbReference type="Rhea" id="RHEA-COMP:10375"/>
        <dbReference type="Rhea" id="RHEA-COMP:10376"/>
        <dbReference type="Rhea" id="RHEA-COMP:14737"/>
        <dbReference type="Rhea" id="RHEA-COMP:14739"/>
        <dbReference type="ChEBI" id="CHEBI:13193"/>
        <dbReference type="ChEBI" id="CHEBI:15378"/>
        <dbReference type="ChEBI" id="CHEBI:17319"/>
        <dbReference type="ChEBI" id="CHEBI:17499"/>
        <dbReference type="ChEBI" id="CHEBI:29917"/>
        <dbReference type="ChEBI" id="CHEBI:57844"/>
        <dbReference type="ChEBI" id="CHEBI:57856"/>
        <dbReference type="ChEBI" id="CHEBI:59789"/>
        <dbReference type="ChEBI" id="CHEBI:64428"/>
        <dbReference type="ChEBI" id="CHEBI:74415"/>
        <dbReference type="ChEBI" id="CHEBI:74417"/>
        <dbReference type="EC" id="2.8.4.3"/>
    </reaction>
    <physiologicalReaction direction="left-to-right" evidence="23">
        <dbReference type="Rhea" id="RHEA:37068"/>
    </physiologicalReaction>
</comment>
<comment type="cofactor">
    <cofactor evidence="1">
        <name>[4Fe-4S] cluster</name>
        <dbReference type="ChEBI" id="CHEBI:49883"/>
    </cofactor>
</comment>
<accession>A0A8D1B158</accession>
<keyword evidence="8" id="KW-0004">4Fe-4S</keyword>
<keyword evidence="18" id="KW-0411">Iron-sulfur</keyword>
<dbReference type="SUPFAM" id="SSF50729">
    <property type="entry name" value="PH domain-like"/>
    <property type="match status" value="1"/>
</dbReference>
<keyword evidence="11" id="KW-0949">S-adenosyl-L-methionine</keyword>
<evidence type="ECO:0000256" key="4">
    <source>
        <dbReference type="ARBA" id="ARBA00004282"/>
    </source>
</evidence>
<evidence type="ECO:0000256" key="20">
    <source>
        <dbReference type="ARBA" id="ARBA00023203"/>
    </source>
</evidence>
<dbReference type="InterPro" id="IPR041428">
    <property type="entry name" value="PHsplit_syntrophin"/>
</dbReference>
<feature type="domain" description="PDZ" evidence="32">
    <location>
        <begin position="87"/>
        <end position="170"/>
    </location>
</feature>
<dbReference type="InterPro" id="IPR023404">
    <property type="entry name" value="rSAM_horseshoe"/>
</dbReference>
<dbReference type="CDD" id="cd01258">
    <property type="entry name" value="PHsplit_syntrophin"/>
    <property type="match status" value="1"/>
</dbReference>
<evidence type="ECO:0000256" key="11">
    <source>
        <dbReference type="ARBA" id="ARBA00022691"/>
    </source>
</evidence>
<evidence type="ECO:0000256" key="2">
    <source>
        <dbReference type="ARBA" id="ARBA00004245"/>
    </source>
</evidence>
<dbReference type="Pfam" id="PF00169">
    <property type="entry name" value="PH"/>
    <property type="match status" value="1"/>
</dbReference>
<dbReference type="Pfam" id="PF18012">
    <property type="entry name" value="PH_17"/>
    <property type="match status" value="1"/>
</dbReference>
<dbReference type="Gene3D" id="3.80.30.20">
    <property type="entry name" value="tm_1862 like domain"/>
    <property type="match status" value="1"/>
</dbReference>
<evidence type="ECO:0000256" key="25">
    <source>
        <dbReference type="ARBA" id="ARBA00069046"/>
    </source>
</evidence>
<dbReference type="PROSITE" id="PS50926">
    <property type="entry name" value="TRAM"/>
    <property type="match status" value="1"/>
</dbReference>
<feature type="domain" description="Radical SAM core" evidence="35">
    <location>
        <begin position="728"/>
        <end position="982"/>
    </location>
</feature>
<evidence type="ECO:0000256" key="17">
    <source>
        <dbReference type="ARBA" id="ARBA00023004"/>
    </source>
</evidence>
<dbReference type="GO" id="GO:0003779">
    <property type="term" value="F:actin binding"/>
    <property type="evidence" value="ECO:0007669"/>
    <property type="project" value="UniProtKB-KW"/>
</dbReference>
<evidence type="ECO:0000256" key="26">
    <source>
        <dbReference type="ARBA" id="ARBA00077166"/>
    </source>
</evidence>
<proteinExistence type="inferred from homology"/>
<dbReference type="InterPro" id="IPR001478">
    <property type="entry name" value="PDZ"/>
</dbReference>
<feature type="domain" description="PH" evidence="31">
    <location>
        <begin position="6"/>
        <end position="269"/>
    </location>
</feature>
<evidence type="ECO:0000256" key="29">
    <source>
        <dbReference type="ARBA" id="ARBA00081908"/>
    </source>
</evidence>
<evidence type="ECO:0000256" key="5">
    <source>
        <dbReference type="ARBA" id="ARBA00009815"/>
    </source>
</evidence>
<dbReference type="SUPFAM" id="SSF50156">
    <property type="entry name" value="PDZ domain-like"/>
    <property type="match status" value="1"/>
</dbReference>
<organism evidence="36 37">
    <name type="scientific">Sus scrofa</name>
    <name type="common">Pig</name>
    <dbReference type="NCBI Taxonomy" id="9823"/>
    <lineage>
        <taxon>Eukaryota</taxon>
        <taxon>Metazoa</taxon>
        <taxon>Chordata</taxon>
        <taxon>Craniata</taxon>
        <taxon>Vertebrata</taxon>
        <taxon>Euteleostomi</taxon>
        <taxon>Mammalia</taxon>
        <taxon>Eutheria</taxon>
        <taxon>Laurasiatheria</taxon>
        <taxon>Artiodactyla</taxon>
        <taxon>Suina</taxon>
        <taxon>Suidae</taxon>
        <taxon>Sus</taxon>
    </lineage>
</organism>
<dbReference type="FunFam" id="2.30.29.30:FF:000329">
    <property type="entry name" value="alpha-1-syntrophin"/>
    <property type="match status" value="1"/>
</dbReference>
<dbReference type="FunFam" id="3.80.30.20:FF:000003">
    <property type="entry name" value="CDK5 regulatory subunit-associated protein 1"/>
    <property type="match status" value="1"/>
</dbReference>
<evidence type="ECO:0000256" key="21">
    <source>
        <dbReference type="ARBA" id="ARBA00023212"/>
    </source>
</evidence>
<evidence type="ECO:0000259" key="34">
    <source>
        <dbReference type="PROSITE" id="PS51449"/>
    </source>
</evidence>
<dbReference type="Gene3D" id="2.30.42.10">
    <property type="match status" value="1"/>
</dbReference>
<evidence type="ECO:0000256" key="7">
    <source>
        <dbReference type="ARBA" id="ARBA00022475"/>
    </source>
</evidence>
<dbReference type="InterPro" id="IPR006638">
    <property type="entry name" value="Elp3/MiaA/NifB-like_rSAM"/>
</dbReference>
<dbReference type="NCBIfam" id="TIGR01574">
    <property type="entry name" value="miaB-methiolase"/>
    <property type="match status" value="1"/>
</dbReference>
<feature type="region of interest" description="Disordered" evidence="30">
    <location>
        <begin position="180"/>
        <end position="209"/>
    </location>
</feature>
<dbReference type="GO" id="GO:0005516">
    <property type="term" value="F:calmodulin binding"/>
    <property type="evidence" value="ECO:0007669"/>
    <property type="project" value="UniProtKB-KW"/>
</dbReference>
<dbReference type="HAMAP" id="MF_01864">
    <property type="entry name" value="tRNA_metthiotr_MiaB"/>
    <property type="match status" value="1"/>
</dbReference>
<dbReference type="SUPFAM" id="SSF102114">
    <property type="entry name" value="Radical SAM enzymes"/>
    <property type="match status" value="1"/>
</dbReference>
<dbReference type="InterPro" id="IPR011993">
    <property type="entry name" value="PH-like_dom_sf"/>
</dbReference>
<dbReference type="Gene3D" id="3.40.50.12160">
    <property type="entry name" value="Methylthiotransferase, N-terminal domain"/>
    <property type="match status" value="1"/>
</dbReference>
<dbReference type="PROSITE" id="PS50003">
    <property type="entry name" value="PH_DOMAIN"/>
    <property type="match status" value="2"/>
</dbReference>
<evidence type="ECO:0000259" key="32">
    <source>
        <dbReference type="PROSITE" id="PS50106"/>
    </source>
</evidence>
<dbReference type="PROSITE" id="PS51449">
    <property type="entry name" value="MTTASE_N"/>
    <property type="match status" value="1"/>
</dbReference>
<evidence type="ECO:0000256" key="8">
    <source>
        <dbReference type="ARBA" id="ARBA00022485"/>
    </source>
</evidence>
<keyword evidence="16" id="KW-0965">Cell junction</keyword>
<evidence type="ECO:0000256" key="10">
    <source>
        <dbReference type="ARBA" id="ARBA00022553"/>
    </source>
</evidence>
<sequence length="1071" mass="117663">MASGRRAPRTGLLELRAGAGSGAGGERWQRVLLSLAEDTLTVSPADGEPGSEPVAQREPVPAQLNGATEPGAASPQLPEAQLPQTRFVTVHKADAGGLGISIKGGRENKMPILISKIFKGLAADQTEALFVGDAILSVNGEDLSSATHDEAVQVLKKTGKEVVLEVKYMKEVSPYFKNSASGTSVGWDSPPASPLQRQPSSPGPLPRDLSDAKHVSLKMAYVSRRCTPTDLETRYLEICSADGQDTLFLRAKDEASAKSWAAAIQAQVNALVPRVKDELQALMSATGTAGSQDIKQIGWLTEQLPSGGTAPTLALLTEKELLLYNCLPQTREALSRPARTAPLITTRLVHSGPAKGSVPYDAELSFALRTGTRHGVDTHLFSVESPQELAAWTRQLVDGCHRAAEGVQEVSTACTWNGRPCSLSVHIDKGFTLWAAEPGAARAVLLRQPFEKLQMSSDDGASLLFLDFGGPEGEITLGCFSTMHPLQHVLQVQRCLRWGPLASGSWLLLRTCRAHSGVPSTARPSPERQQEDGVWKDFSSRLASGPTFQHFLRSASVPQEKPPSPDVEDPPPYLTVDELLGKQRKVYLETYGCQMNVNDTEIAWSILQKNGYLRTSNLQEADVILLVTCSIREKAEQTIWNRLHQLKALKSKRLRSQVPLRIGILGCMAERLKEEILNREKMVDILAGPDAYRDLPRLLAVAESGQQAANVLLSLDETYADVMPVQTSPSATSAFVSIMRGCDNMCSYCIVPFTRGRERSRPVASILEEVRKLSEQGLKEVTLLGQNVNSFRDTSEVQFNNAVSTNLSRGFSSNYKTKQGGLRFAHLLDQVSRIDPEMRIRFTSPHPKDFPDEVLQLIHDRDNICKQIHLPAQSGSSRVLEAMRRGYSREAYVELVHHIRESIPGVSLSSDFIAGFCGETEEDHLQTVSLLQEVQYNMGFLFAYSMRQKTRAYHRLKDDIPEEVKLRRLEELITVFREEATKANKTFVGCIQLVLVEGFSKRSSTDLCGRNDGNLKVIFPDVELEDVTNSGLKVRAQPGDYVLVKITSASSQTLKGHVLRRTSLKDSAAYS</sequence>
<evidence type="ECO:0000256" key="6">
    <source>
        <dbReference type="ARBA" id="ARBA00010798"/>
    </source>
</evidence>
<feature type="domain" description="TRAM" evidence="33">
    <location>
        <begin position="985"/>
        <end position="1060"/>
    </location>
</feature>
<comment type="similarity">
    <text evidence="6">Belongs to the syntrophin family.</text>
</comment>
<feature type="domain" description="PH" evidence="31">
    <location>
        <begin position="293"/>
        <end position="401"/>
    </location>
</feature>
<evidence type="ECO:0000256" key="18">
    <source>
        <dbReference type="ARBA" id="ARBA00023014"/>
    </source>
</evidence>
<keyword evidence="20" id="KW-0009">Actin-binding</keyword>
<evidence type="ECO:0000256" key="24">
    <source>
        <dbReference type="ARBA" id="ARBA00068865"/>
    </source>
</evidence>
<dbReference type="GO" id="GO:0051539">
    <property type="term" value="F:4 iron, 4 sulfur cluster binding"/>
    <property type="evidence" value="ECO:0007669"/>
    <property type="project" value="UniProtKB-KW"/>
</dbReference>
<evidence type="ECO:0000259" key="33">
    <source>
        <dbReference type="PROSITE" id="PS50926"/>
    </source>
</evidence>
<keyword evidence="14" id="KW-0106">Calcium</keyword>
<dbReference type="FunFam" id="2.30.29.30:FF:000360">
    <property type="entry name" value="Alpha-1-syntrophin"/>
    <property type="match status" value="1"/>
</dbReference>
<dbReference type="NCBIfam" id="TIGR00089">
    <property type="entry name" value="MiaB/RimO family radical SAM methylthiotransferase"/>
    <property type="match status" value="1"/>
</dbReference>
<dbReference type="GO" id="GO:0051246">
    <property type="term" value="P:regulation of protein metabolic process"/>
    <property type="evidence" value="ECO:0007669"/>
    <property type="project" value="UniProtKB-ARBA"/>
</dbReference>
<evidence type="ECO:0000256" key="30">
    <source>
        <dbReference type="SAM" id="MobiDB-lite"/>
    </source>
</evidence>
<evidence type="ECO:0000256" key="1">
    <source>
        <dbReference type="ARBA" id="ARBA00001966"/>
    </source>
</evidence>
<keyword evidence="10" id="KW-0597">Phosphoprotein</keyword>
<keyword evidence="12" id="KW-0479">Metal-binding</keyword>
<evidence type="ECO:0000259" key="31">
    <source>
        <dbReference type="PROSITE" id="PS50003"/>
    </source>
</evidence>
<feature type="domain" description="MTTase N-terminal" evidence="34">
    <location>
        <begin position="584"/>
        <end position="704"/>
    </location>
</feature>
<dbReference type="SFLD" id="SFLDF00273">
    <property type="entry name" value="(dimethylallyl)adenosine_tRNA"/>
    <property type="match status" value="1"/>
</dbReference>
<dbReference type="GO" id="GO:0042383">
    <property type="term" value="C:sarcolemma"/>
    <property type="evidence" value="ECO:0007669"/>
    <property type="project" value="UniProtKB-SubCell"/>
</dbReference>
<evidence type="ECO:0000256" key="19">
    <source>
        <dbReference type="ARBA" id="ARBA00023136"/>
    </source>
</evidence>
<dbReference type="Pfam" id="PF23012">
    <property type="entry name" value="Syntrophin_4th"/>
    <property type="match status" value="1"/>
</dbReference>
<dbReference type="InterPro" id="IPR006463">
    <property type="entry name" value="MiaB_methiolase"/>
</dbReference>
<dbReference type="PROSITE" id="PS51918">
    <property type="entry name" value="RADICAL_SAM"/>
    <property type="match status" value="1"/>
</dbReference>
<dbReference type="SFLD" id="SFLDS00029">
    <property type="entry name" value="Radical_SAM"/>
    <property type="match status" value="1"/>
</dbReference>
<evidence type="ECO:0000256" key="15">
    <source>
        <dbReference type="ARBA" id="ARBA00022860"/>
    </source>
</evidence>
<dbReference type="InterPro" id="IPR001849">
    <property type="entry name" value="PH_domain"/>
</dbReference>
<feature type="region of interest" description="Disordered" evidence="30">
    <location>
        <begin position="1"/>
        <end position="25"/>
    </location>
</feature>
<evidence type="ECO:0000256" key="3">
    <source>
        <dbReference type="ARBA" id="ARBA00004278"/>
    </source>
</evidence>
<dbReference type="Pfam" id="PF00595">
    <property type="entry name" value="PDZ"/>
    <property type="match status" value="1"/>
</dbReference>
<keyword evidence="21" id="KW-0206">Cytoskeleton</keyword>
<dbReference type="InterPro" id="IPR002792">
    <property type="entry name" value="TRAM_dom"/>
</dbReference>
<reference evidence="36" key="1">
    <citation type="submission" date="2025-08" db="UniProtKB">
        <authorList>
            <consortium name="Ensembl"/>
        </authorList>
    </citation>
    <scope>IDENTIFICATION</scope>
</reference>
<dbReference type="Pfam" id="PF01938">
    <property type="entry name" value="TRAM"/>
    <property type="match status" value="1"/>
</dbReference>
<dbReference type="Gene3D" id="2.30.29.30">
    <property type="entry name" value="Pleckstrin-homology domain (PH domain)/Phosphotyrosine-binding domain (PTB)"/>
    <property type="match status" value="2"/>
</dbReference>
<dbReference type="GO" id="GO:0070161">
    <property type="term" value="C:anchoring junction"/>
    <property type="evidence" value="ECO:0007669"/>
    <property type="project" value="UniProtKB-SubCell"/>
</dbReference>
<dbReference type="Proteomes" id="UP000694720">
    <property type="component" value="Unplaced"/>
</dbReference>